<reference evidence="3 4" key="1">
    <citation type="submission" date="2017-08" db="EMBL/GenBank/DDBJ databases">
        <title>Infants hospitalized years apart are colonized by the same room-sourced microbial strains.</title>
        <authorList>
            <person name="Brooks B."/>
            <person name="Olm M.R."/>
            <person name="Firek B.A."/>
            <person name="Baker R."/>
            <person name="Thomas B.C."/>
            <person name="Morowitz M.J."/>
            <person name="Banfield J.F."/>
        </authorList>
    </citation>
    <scope>NUCLEOTIDE SEQUENCE [LARGE SCALE GENOMIC DNA]</scope>
    <source>
        <strain evidence="3">S2_005_001_R2_27</strain>
    </source>
</reference>
<keyword evidence="1" id="KW-1133">Transmembrane helix</keyword>
<dbReference type="InterPro" id="IPR009936">
    <property type="entry name" value="DUF1468"/>
</dbReference>
<keyword evidence="1" id="KW-0472">Membrane</keyword>
<dbReference type="EMBL" id="QFQD01000056">
    <property type="protein sequence ID" value="PZQ80838.1"/>
    <property type="molecule type" value="Genomic_DNA"/>
</dbReference>
<evidence type="ECO:0000313" key="4">
    <source>
        <dbReference type="Proteomes" id="UP000248887"/>
    </source>
</evidence>
<dbReference type="Pfam" id="PF07331">
    <property type="entry name" value="TctB"/>
    <property type="match status" value="1"/>
</dbReference>
<evidence type="ECO:0000313" key="3">
    <source>
        <dbReference type="EMBL" id="PZQ80838.1"/>
    </source>
</evidence>
<dbReference type="Proteomes" id="UP000248887">
    <property type="component" value="Unassembled WGS sequence"/>
</dbReference>
<feature type="transmembrane region" description="Helical" evidence="1">
    <location>
        <begin position="17"/>
        <end position="38"/>
    </location>
</feature>
<feature type="transmembrane region" description="Helical" evidence="1">
    <location>
        <begin position="134"/>
        <end position="152"/>
    </location>
</feature>
<name>A0A2W5QUJ5_ANCNO</name>
<feature type="domain" description="DUF1468" evidence="2">
    <location>
        <begin position="18"/>
        <end position="155"/>
    </location>
</feature>
<keyword evidence="1" id="KW-0812">Transmembrane</keyword>
<feature type="transmembrane region" description="Helical" evidence="1">
    <location>
        <begin position="50"/>
        <end position="71"/>
    </location>
</feature>
<gene>
    <name evidence="3" type="ORF">DI549_15960</name>
</gene>
<accession>A0A2W5QUJ5</accession>
<dbReference type="AlphaFoldDB" id="A0A2W5QUJ5"/>
<evidence type="ECO:0000256" key="1">
    <source>
        <dbReference type="SAM" id="Phobius"/>
    </source>
</evidence>
<comment type="caution">
    <text evidence="3">The sequence shown here is derived from an EMBL/GenBank/DDBJ whole genome shotgun (WGS) entry which is preliminary data.</text>
</comment>
<feature type="transmembrane region" description="Helical" evidence="1">
    <location>
        <begin position="95"/>
        <end position="122"/>
    </location>
</feature>
<organism evidence="3 4">
    <name type="scientific">Ancylobacter novellus</name>
    <name type="common">Thiobacillus novellus</name>
    <dbReference type="NCBI Taxonomy" id="921"/>
    <lineage>
        <taxon>Bacteria</taxon>
        <taxon>Pseudomonadati</taxon>
        <taxon>Pseudomonadota</taxon>
        <taxon>Alphaproteobacteria</taxon>
        <taxon>Hyphomicrobiales</taxon>
        <taxon>Xanthobacteraceae</taxon>
        <taxon>Ancylobacter</taxon>
    </lineage>
</organism>
<proteinExistence type="predicted"/>
<evidence type="ECO:0000259" key="2">
    <source>
        <dbReference type="Pfam" id="PF07331"/>
    </source>
</evidence>
<sequence>MSPIDDSPAGTPPARPWWIGLAVLAMGLVWIYGATSIQSTTAFVGMGPEIMVAAVGAGLVVLGVILLVQIARGETFRPQEEENADADAPPSRRAFLLSLAGVALPLATIRWLGFPLTAAIGFTLVTHAFGSHRTLFDLAVGAAVGVGAWFMFSKLGIDLGPFLPLIR</sequence>
<protein>
    <recommendedName>
        <fullName evidence="2">DUF1468 domain-containing protein</fullName>
    </recommendedName>
</protein>